<dbReference type="Gene3D" id="3.40.50.10890">
    <property type="match status" value="1"/>
</dbReference>
<evidence type="ECO:0000256" key="2">
    <source>
        <dbReference type="ARBA" id="ARBA00022722"/>
    </source>
</evidence>
<feature type="binding site" evidence="12">
    <location>
        <position position="244"/>
    </location>
    <ligand>
        <name>Zn(2+)</name>
        <dbReference type="ChEBI" id="CHEBI:29105"/>
        <label>2</label>
    </ligand>
</feature>
<evidence type="ECO:0000256" key="7">
    <source>
        <dbReference type="ARBA" id="ARBA00022839"/>
    </source>
</evidence>
<accession>A0A7C4D3J6</accession>
<dbReference type="SUPFAM" id="SSF56281">
    <property type="entry name" value="Metallo-hydrolase/oxidoreductase"/>
    <property type="match status" value="1"/>
</dbReference>
<feature type="binding site" evidence="12">
    <location>
        <position position="242"/>
    </location>
    <ligand>
        <name>Zn(2+)</name>
        <dbReference type="ChEBI" id="CHEBI:29105"/>
        <label>1</label>
    </ligand>
</feature>
<dbReference type="GO" id="GO:0004521">
    <property type="term" value="F:RNA endonuclease activity"/>
    <property type="evidence" value="ECO:0007669"/>
    <property type="project" value="UniProtKB-UniRule"/>
</dbReference>
<dbReference type="InterPro" id="IPR001279">
    <property type="entry name" value="Metallo-B-lactamas"/>
</dbReference>
<keyword evidence="7 12" id="KW-0269">Exonuclease</keyword>
<dbReference type="GO" id="GO:0003677">
    <property type="term" value="F:DNA binding"/>
    <property type="evidence" value="ECO:0007669"/>
    <property type="project" value="UniProtKB-KW"/>
</dbReference>
<dbReference type="InterPro" id="IPR019975">
    <property type="entry name" value="aCPSF1"/>
</dbReference>
<comment type="function">
    <text evidence="12">Terminates transcription on the whole genome. Termination is linked to FttA-mediated RNA cleavage and does not require NTP hydrolysis. Cleaves endonucleolytically at the RNA exit channel of RNA polymerase (RNAP); the 5'-3' exonuclease activity of this protein degrades the nascent RNA released from RNAP.</text>
</comment>
<comment type="cofactor">
    <cofactor evidence="12">
        <name>Zn(2+)</name>
        <dbReference type="ChEBI" id="CHEBI:29105"/>
    </cofactor>
    <text evidence="12">Binds 2 Zn(2+) ions, which are required for nuclease activity.</text>
</comment>
<feature type="binding site" evidence="12">
    <location>
        <position position="240"/>
    </location>
    <ligand>
        <name>Zn(2+)</name>
        <dbReference type="ChEBI" id="CHEBI:29105"/>
        <label>1</label>
    </ligand>
</feature>
<dbReference type="GO" id="GO:0008270">
    <property type="term" value="F:zinc ion binding"/>
    <property type="evidence" value="ECO:0007669"/>
    <property type="project" value="UniProtKB-UniRule"/>
</dbReference>
<gene>
    <name evidence="12" type="primary">fttA</name>
    <name evidence="15" type="ORF">ENU21_04285</name>
</gene>
<feature type="binding site" evidence="12">
    <location>
        <position position="599"/>
    </location>
    <ligand>
        <name>Zn(2+)</name>
        <dbReference type="ChEBI" id="CHEBI:29105"/>
        <label>2</label>
    </ligand>
</feature>
<sequence length="639" mass="72176">MEDIWEAVKEVREGIFSNVPPTAGIVGVDFEGAKVVIYTRNPRVFLENDGELVKKIAKAIKKRLVVRGDPELRREEKETREIIKQKIPGEVGLRDIHFNEVTGEVEIEVLAPEKLDPALVQEIFIETLWYPKVVRSLPVRCRTIQDLRDLYRANSEERKKILHRLGDKIYRKPLFEIDRVRLVALGAFQEVGRSALLVQTPESNILLDAGLKPTNERDELPLFDLPEFDVDSLDAVIITHAHLDHCGTLPLLYKYGYKGPVYMTEPTLHLIKLLYEDYIKVSSREGKRELYSMREVNSVLLNAYTLSYGEVTDIAPGVRLTLYRAGHILGSAMAHLHIGEGLVNIVYTGDMKYARTLLLDPAHSKFPRAEVLIMETTYGSKNDVLPSEEDSLLDLAKIVKDTAEKGGVVLIPVLAVGRAQEVLVGLINLMKKNLLPQLPIFIEGMVDEVSAVHMAFPEHLSAEIRKLVYSGESPFTYENVHVIRGEEREEVVSKRPSIILATSGMLTGGPVLDYLRLLASDANSSLVFVSYQAEGTLGRKILQGLRKLSFVEDTGRVATVELQMQVYRLEGFSGHSDRRQLENFLRRMEPSPRLVVLNHGESSKIAEFRSYLTSEWFRKKFDFKAEVIAPKNAESVRVV</sequence>
<comment type="similarity">
    <text evidence="12">Belongs to the metallo-beta-lactamase superfamily. RNA-metabolizing metallo-beta-lactamase-like family. FttA subfamily.</text>
</comment>
<dbReference type="SMART" id="SM00849">
    <property type="entry name" value="Lactamase_B"/>
    <property type="match status" value="1"/>
</dbReference>
<keyword evidence="8 12" id="KW-0694">RNA-binding</keyword>
<dbReference type="Pfam" id="PF00753">
    <property type="entry name" value="Lactamase_B"/>
    <property type="match status" value="1"/>
</dbReference>
<evidence type="ECO:0000256" key="9">
    <source>
        <dbReference type="ARBA" id="ARBA00023015"/>
    </source>
</evidence>
<dbReference type="InterPro" id="IPR033769">
    <property type="entry name" value="TffA_KH"/>
</dbReference>
<feature type="domain" description="Metallo-beta-lactamase" evidence="13">
    <location>
        <begin position="192"/>
        <end position="407"/>
    </location>
</feature>
<evidence type="ECO:0000256" key="5">
    <source>
        <dbReference type="ARBA" id="ARBA00022801"/>
    </source>
</evidence>
<dbReference type="InterPro" id="IPR011108">
    <property type="entry name" value="RMMBL"/>
</dbReference>
<name>A0A7C4D3J6_THEPE</name>
<dbReference type="Pfam" id="PF07521">
    <property type="entry name" value="RMMBL"/>
    <property type="match status" value="1"/>
</dbReference>
<dbReference type="Gene3D" id="3.30.300.20">
    <property type="match status" value="1"/>
</dbReference>
<comment type="caution">
    <text evidence="15">The sequence shown here is derived from an EMBL/GenBank/DDBJ whole genome shotgun (WGS) entry which is preliminary data.</text>
</comment>
<keyword evidence="6 12" id="KW-0862">Zinc</keyword>
<dbReference type="EC" id="3.1.-.-" evidence="12"/>
<keyword evidence="3 12" id="KW-0479">Metal-binding</keyword>
<comment type="caution">
    <text evidence="12">Lacks conserved residue(s) required for the propagation of feature annotation.</text>
</comment>
<dbReference type="GO" id="GO:0004532">
    <property type="term" value="F:RNA exonuclease activity"/>
    <property type="evidence" value="ECO:0007669"/>
    <property type="project" value="UniProtKB-UniRule"/>
</dbReference>
<dbReference type="Gene3D" id="3.30.300.230">
    <property type="match status" value="1"/>
</dbReference>
<keyword evidence="4 12" id="KW-0255">Endonuclease</keyword>
<dbReference type="EMBL" id="DTBQ01000118">
    <property type="protein sequence ID" value="HGM46952.1"/>
    <property type="molecule type" value="Genomic_DNA"/>
</dbReference>
<dbReference type="InterPro" id="IPR036866">
    <property type="entry name" value="RibonucZ/Hydroxyglut_hydro"/>
</dbReference>
<feature type="binding site" evidence="12">
    <location>
        <position position="350"/>
    </location>
    <ligand>
        <name>Zn(2+)</name>
        <dbReference type="ChEBI" id="CHEBI:29105"/>
        <label>1</label>
    </ligand>
</feature>
<evidence type="ECO:0000256" key="4">
    <source>
        <dbReference type="ARBA" id="ARBA00022759"/>
    </source>
</evidence>
<dbReference type="SMART" id="SM01027">
    <property type="entry name" value="Beta-Casp"/>
    <property type="match status" value="1"/>
</dbReference>
<evidence type="ECO:0000256" key="1">
    <source>
        <dbReference type="ARBA" id="ARBA00022472"/>
    </source>
</evidence>
<dbReference type="InterPro" id="IPR050698">
    <property type="entry name" value="MBL"/>
</dbReference>
<keyword evidence="1 12" id="KW-0806">Transcription termination</keyword>
<evidence type="ECO:0000256" key="12">
    <source>
        <dbReference type="HAMAP-Rule" id="MF_00870"/>
    </source>
</evidence>
<dbReference type="CDD" id="cd16295">
    <property type="entry name" value="TTHA0252-CPSF-like_MBL-fold"/>
    <property type="match status" value="1"/>
</dbReference>
<dbReference type="Gene3D" id="3.60.15.10">
    <property type="entry name" value="Ribonuclease Z/Hydroxyacylglutathione hydrolase-like"/>
    <property type="match status" value="1"/>
</dbReference>
<dbReference type="Pfam" id="PF10996">
    <property type="entry name" value="Beta-Casp"/>
    <property type="match status" value="1"/>
</dbReference>
<keyword evidence="5 12" id="KW-0378">Hydrolase</keyword>
<evidence type="ECO:0000256" key="10">
    <source>
        <dbReference type="ARBA" id="ARBA00023125"/>
    </source>
</evidence>
<keyword evidence="9 12" id="KW-0805">Transcription regulation</keyword>
<keyword evidence="11" id="KW-0804">Transcription</keyword>
<dbReference type="HAMAP" id="MF_00870">
    <property type="entry name" value="FttA"/>
    <property type="match status" value="1"/>
</dbReference>
<evidence type="ECO:0000313" key="15">
    <source>
        <dbReference type="EMBL" id="HGM46952.1"/>
    </source>
</evidence>
<dbReference type="InterPro" id="IPR022712">
    <property type="entry name" value="Beta_Casp"/>
</dbReference>
<dbReference type="Pfam" id="PF17214">
    <property type="entry name" value="KH_TffA"/>
    <property type="match status" value="1"/>
</dbReference>
<evidence type="ECO:0000256" key="3">
    <source>
        <dbReference type="ARBA" id="ARBA00022723"/>
    </source>
</evidence>
<dbReference type="PANTHER" id="PTHR11203">
    <property type="entry name" value="CLEAVAGE AND POLYADENYLATION SPECIFICITY FACTOR FAMILY MEMBER"/>
    <property type="match status" value="1"/>
</dbReference>
<dbReference type="NCBIfam" id="TIGR03675">
    <property type="entry name" value="arCOG00543"/>
    <property type="match status" value="1"/>
</dbReference>
<keyword evidence="10 12" id="KW-0238">DNA-binding</keyword>
<evidence type="ECO:0000256" key="11">
    <source>
        <dbReference type="ARBA" id="ARBA00023163"/>
    </source>
</evidence>
<feature type="binding site" evidence="12">
    <location>
        <position position="350"/>
    </location>
    <ligand>
        <name>Zn(2+)</name>
        <dbReference type="ChEBI" id="CHEBI:29105"/>
        <label>2</label>
    </ligand>
</feature>
<evidence type="ECO:0000259" key="14">
    <source>
        <dbReference type="SMART" id="SM01027"/>
    </source>
</evidence>
<dbReference type="GO" id="GO:0006353">
    <property type="term" value="P:DNA-templated transcription termination"/>
    <property type="evidence" value="ECO:0007669"/>
    <property type="project" value="UniProtKB-UniRule"/>
</dbReference>
<evidence type="ECO:0000259" key="13">
    <source>
        <dbReference type="SMART" id="SM00849"/>
    </source>
</evidence>
<evidence type="ECO:0000256" key="8">
    <source>
        <dbReference type="ARBA" id="ARBA00022884"/>
    </source>
</evidence>
<feature type="binding site" evidence="12">
    <location>
        <position position="327"/>
    </location>
    <ligand>
        <name>Zn(2+)</name>
        <dbReference type="ChEBI" id="CHEBI:29105"/>
        <label>1</label>
    </ligand>
</feature>
<comment type="subunit">
    <text evidence="12">Homodimer. Interacts with RNA polymerase (RNAP), interacts with the Spt4-Spt5 complex.</text>
</comment>
<protein>
    <recommendedName>
        <fullName evidence="12">Transcription termination factor FttA</fullName>
        <ecNumber evidence="12">3.1.-.-</ecNumber>
    </recommendedName>
</protein>
<proteinExistence type="inferred from homology"/>
<keyword evidence="2 12" id="KW-0540">Nuclease</keyword>
<dbReference type="AlphaFoldDB" id="A0A7C4D3J6"/>
<evidence type="ECO:0000256" key="6">
    <source>
        <dbReference type="ARBA" id="ARBA00022833"/>
    </source>
</evidence>
<dbReference type="InterPro" id="IPR015946">
    <property type="entry name" value="KH_dom-like_a/b"/>
</dbReference>
<organism evidence="15">
    <name type="scientific">Thermofilum pendens</name>
    <dbReference type="NCBI Taxonomy" id="2269"/>
    <lineage>
        <taxon>Archaea</taxon>
        <taxon>Thermoproteota</taxon>
        <taxon>Thermoprotei</taxon>
        <taxon>Thermofilales</taxon>
        <taxon>Thermofilaceae</taxon>
        <taxon>Thermofilum</taxon>
    </lineage>
</organism>
<dbReference type="PANTHER" id="PTHR11203:SF51">
    <property type="entry name" value="CLEAVAGE AND POLYADENYLATION SPECIFICITY FACTOR"/>
    <property type="match status" value="1"/>
</dbReference>
<reference evidence="15" key="1">
    <citation type="journal article" date="2020" name="mSystems">
        <title>Genome- and Community-Level Interaction Insights into Carbon Utilization and Element Cycling Functions of Hydrothermarchaeota in Hydrothermal Sediment.</title>
        <authorList>
            <person name="Zhou Z."/>
            <person name="Liu Y."/>
            <person name="Xu W."/>
            <person name="Pan J."/>
            <person name="Luo Z.H."/>
            <person name="Li M."/>
        </authorList>
    </citation>
    <scope>NUCLEOTIDE SEQUENCE</scope>
    <source>
        <strain evidence="15">SpSt-649</strain>
    </source>
</reference>
<feature type="domain" description="Beta-Casp" evidence="14">
    <location>
        <begin position="419"/>
        <end position="541"/>
    </location>
</feature>
<feature type="binding site" evidence="12">
    <location>
        <position position="245"/>
    </location>
    <ligand>
        <name>Zn(2+)</name>
        <dbReference type="ChEBI" id="CHEBI:29105"/>
        <label>2</label>
    </ligand>
</feature>
<dbReference type="GO" id="GO:0003723">
    <property type="term" value="F:RNA binding"/>
    <property type="evidence" value="ECO:0007669"/>
    <property type="project" value="UniProtKB-UniRule"/>
</dbReference>